<sequence>MTVDLVIRPRLVLLTTALGDAGAEAAMRAALAGGDVASVIIDSAGRDSASFQLFAEGLVPVIQAAGAAAIIADDSRCAGRVGADGIHLSAGDLRALDEAMERYSPKLIVGASGFETRHDALEAGERLPDYLFFGRFGGDVADLPHDKNLEMAEWWAELVELPCIVMAGRSVDSVGPAADTGVEFIALSGAVFDKPQEAGAMVARANAIIDSWMESEAA</sequence>
<accession>A0A0F9W4W3</accession>
<comment type="caution">
    <text evidence="2">The sequence shown here is derived from an EMBL/GenBank/DDBJ whole genome shotgun (WGS) entry which is preliminary data.</text>
</comment>
<dbReference type="EMBL" id="LAZR01000226">
    <property type="protein sequence ID" value="KKN80736.1"/>
    <property type="molecule type" value="Genomic_DNA"/>
</dbReference>
<dbReference type="AlphaFoldDB" id="A0A0F9W4W3"/>
<dbReference type="InterPro" id="IPR013785">
    <property type="entry name" value="Aldolase_TIM"/>
</dbReference>
<dbReference type="InterPro" id="IPR036206">
    <property type="entry name" value="ThiamineP_synth_sf"/>
</dbReference>
<dbReference type="NCBIfam" id="NF005080">
    <property type="entry name" value="PRK06512.1"/>
    <property type="match status" value="1"/>
</dbReference>
<dbReference type="Pfam" id="PF02581">
    <property type="entry name" value="TMP-TENI"/>
    <property type="match status" value="1"/>
</dbReference>
<dbReference type="SUPFAM" id="SSF51391">
    <property type="entry name" value="Thiamin phosphate synthase"/>
    <property type="match status" value="1"/>
</dbReference>
<dbReference type="Gene3D" id="3.20.20.70">
    <property type="entry name" value="Aldolase class I"/>
    <property type="match status" value="1"/>
</dbReference>
<gene>
    <name evidence="2" type="ORF">LCGC14_0326890</name>
</gene>
<reference evidence="2" key="1">
    <citation type="journal article" date="2015" name="Nature">
        <title>Complex archaea that bridge the gap between prokaryotes and eukaryotes.</title>
        <authorList>
            <person name="Spang A."/>
            <person name="Saw J.H."/>
            <person name="Jorgensen S.L."/>
            <person name="Zaremba-Niedzwiedzka K."/>
            <person name="Martijn J."/>
            <person name="Lind A.E."/>
            <person name="van Eijk R."/>
            <person name="Schleper C."/>
            <person name="Guy L."/>
            <person name="Ettema T.J."/>
        </authorList>
    </citation>
    <scope>NUCLEOTIDE SEQUENCE</scope>
</reference>
<evidence type="ECO:0000259" key="1">
    <source>
        <dbReference type="Pfam" id="PF02581"/>
    </source>
</evidence>
<proteinExistence type="predicted"/>
<evidence type="ECO:0000313" key="2">
    <source>
        <dbReference type="EMBL" id="KKN80736.1"/>
    </source>
</evidence>
<organism evidence="2">
    <name type="scientific">marine sediment metagenome</name>
    <dbReference type="NCBI Taxonomy" id="412755"/>
    <lineage>
        <taxon>unclassified sequences</taxon>
        <taxon>metagenomes</taxon>
        <taxon>ecological metagenomes</taxon>
    </lineage>
</organism>
<dbReference type="GO" id="GO:0009228">
    <property type="term" value="P:thiamine biosynthetic process"/>
    <property type="evidence" value="ECO:0007669"/>
    <property type="project" value="UniProtKB-KW"/>
</dbReference>
<protein>
    <recommendedName>
        <fullName evidence="1">Thiamine phosphate synthase/TenI domain-containing protein</fullName>
    </recommendedName>
</protein>
<dbReference type="CDD" id="cd00564">
    <property type="entry name" value="TMP_TenI"/>
    <property type="match status" value="1"/>
</dbReference>
<name>A0A0F9W4W3_9ZZZZ</name>
<dbReference type="InterPro" id="IPR022998">
    <property type="entry name" value="ThiamineP_synth_TenI"/>
</dbReference>
<feature type="domain" description="Thiamine phosphate synthase/TenI" evidence="1">
    <location>
        <begin position="23"/>
        <end position="190"/>
    </location>
</feature>